<evidence type="ECO:0000259" key="9">
    <source>
        <dbReference type="PROSITE" id="PS51171"/>
    </source>
</evidence>
<dbReference type="Gene3D" id="3.40.190.10">
    <property type="entry name" value="Periplasmic binding protein-like II"/>
    <property type="match status" value="2"/>
</dbReference>
<keyword evidence="6 8" id="KW-0456">Lyase</keyword>
<dbReference type="Pfam" id="PF00800">
    <property type="entry name" value="PDT"/>
    <property type="match status" value="1"/>
</dbReference>
<dbReference type="PANTHER" id="PTHR21022">
    <property type="entry name" value="PREPHENATE DEHYDRATASE P PROTEIN"/>
    <property type="match status" value="1"/>
</dbReference>
<dbReference type="GO" id="GO:0009094">
    <property type="term" value="P:L-phenylalanine biosynthetic process"/>
    <property type="evidence" value="ECO:0007669"/>
    <property type="project" value="UniProtKB-UniPathway"/>
</dbReference>
<evidence type="ECO:0000256" key="8">
    <source>
        <dbReference type="RuleBase" id="RU361254"/>
    </source>
</evidence>
<dbReference type="CDD" id="cd04905">
    <property type="entry name" value="ACT_CM-PDT"/>
    <property type="match status" value="1"/>
</dbReference>
<dbReference type="PROSITE" id="PS51671">
    <property type="entry name" value="ACT"/>
    <property type="match status" value="1"/>
</dbReference>
<evidence type="ECO:0000313" key="12">
    <source>
        <dbReference type="Proteomes" id="UP000252147"/>
    </source>
</evidence>
<evidence type="ECO:0000256" key="7">
    <source>
        <dbReference type="ARBA" id="ARBA00047848"/>
    </source>
</evidence>
<accession>A0A368BLZ0</accession>
<keyword evidence="4 8" id="KW-0057">Aromatic amino acid biosynthesis</keyword>
<evidence type="ECO:0000259" key="10">
    <source>
        <dbReference type="PROSITE" id="PS51671"/>
    </source>
</evidence>
<gene>
    <name evidence="8" type="primary">pheA</name>
    <name evidence="11" type="ORF">DBW97_03425</name>
</gene>
<name>A0A368BLZ0_9GAMM</name>
<evidence type="ECO:0000256" key="4">
    <source>
        <dbReference type="ARBA" id="ARBA00023141"/>
    </source>
</evidence>
<dbReference type="PROSITE" id="PS00858">
    <property type="entry name" value="PREPHENATE_DEHYDR_2"/>
    <property type="match status" value="1"/>
</dbReference>
<dbReference type="GO" id="GO:0005737">
    <property type="term" value="C:cytoplasm"/>
    <property type="evidence" value="ECO:0007669"/>
    <property type="project" value="TreeGrafter"/>
</dbReference>
<dbReference type="InterPro" id="IPR002912">
    <property type="entry name" value="ACT_dom"/>
</dbReference>
<dbReference type="EC" id="4.2.1.51" evidence="2 8"/>
<comment type="pathway">
    <text evidence="1 8">Amino-acid biosynthesis; L-phenylalanine biosynthesis; phenylpyruvate from prephenate: step 1/1.</text>
</comment>
<evidence type="ECO:0000256" key="2">
    <source>
        <dbReference type="ARBA" id="ARBA00013147"/>
    </source>
</evidence>
<feature type="domain" description="ACT" evidence="10">
    <location>
        <begin position="192"/>
        <end position="269"/>
    </location>
</feature>
<dbReference type="InterPro" id="IPR018528">
    <property type="entry name" value="Preph_deHydtase_CS"/>
</dbReference>
<dbReference type="CDD" id="cd13630">
    <property type="entry name" value="PBP2_PDT_1"/>
    <property type="match status" value="1"/>
</dbReference>
<dbReference type="AlphaFoldDB" id="A0A368BLZ0"/>
<dbReference type="PROSITE" id="PS51171">
    <property type="entry name" value="PREPHENATE_DEHYDR_3"/>
    <property type="match status" value="1"/>
</dbReference>
<evidence type="ECO:0000256" key="3">
    <source>
        <dbReference type="ARBA" id="ARBA00022605"/>
    </source>
</evidence>
<dbReference type="UniPathway" id="UPA00121">
    <property type="reaction ID" value="UER00345"/>
</dbReference>
<dbReference type="PANTHER" id="PTHR21022:SF19">
    <property type="entry name" value="PREPHENATE DEHYDRATASE-RELATED"/>
    <property type="match status" value="1"/>
</dbReference>
<evidence type="ECO:0000256" key="5">
    <source>
        <dbReference type="ARBA" id="ARBA00023222"/>
    </source>
</evidence>
<evidence type="ECO:0000256" key="6">
    <source>
        <dbReference type="ARBA" id="ARBA00023239"/>
    </source>
</evidence>
<organism evidence="11 12">
    <name type="scientific">SAR86 cluster bacterium</name>
    <dbReference type="NCBI Taxonomy" id="2030880"/>
    <lineage>
        <taxon>Bacteria</taxon>
        <taxon>Pseudomonadati</taxon>
        <taxon>Pseudomonadota</taxon>
        <taxon>Gammaproteobacteria</taxon>
        <taxon>SAR86 cluster</taxon>
    </lineage>
</organism>
<dbReference type="Gene3D" id="3.30.70.260">
    <property type="match status" value="1"/>
</dbReference>
<protein>
    <recommendedName>
        <fullName evidence="2 8">Prephenate dehydratase</fullName>
        <shortName evidence="8">PDT</shortName>
        <ecNumber evidence="2 8">4.2.1.51</ecNumber>
    </recommendedName>
</protein>
<reference evidence="11 12" key="1">
    <citation type="journal article" date="2018" name="Microbiome">
        <title>Fine metagenomic profile of the Mediterranean stratified and mixed water columns revealed by assembly and recruitment.</title>
        <authorList>
            <person name="Haro-Moreno J.M."/>
            <person name="Lopez-Perez M."/>
            <person name="De La Torre J.R."/>
            <person name="Picazo A."/>
            <person name="Camacho A."/>
            <person name="Rodriguez-Valera F."/>
        </authorList>
    </citation>
    <scope>NUCLEOTIDE SEQUENCE [LARGE SCALE GENOMIC DNA]</scope>
    <source>
        <strain evidence="11">MED-G83</strain>
    </source>
</reference>
<evidence type="ECO:0000256" key="1">
    <source>
        <dbReference type="ARBA" id="ARBA00004741"/>
    </source>
</evidence>
<comment type="catalytic activity">
    <reaction evidence="7 8">
        <text>prephenate + H(+) = 3-phenylpyruvate + CO2 + H2O</text>
        <dbReference type="Rhea" id="RHEA:21648"/>
        <dbReference type="ChEBI" id="CHEBI:15377"/>
        <dbReference type="ChEBI" id="CHEBI:15378"/>
        <dbReference type="ChEBI" id="CHEBI:16526"/>
        <dbReference type="ChEBI" id="CHEBI:18005"/>
        <dbReference type="ChEBI" id="CHEBI:29934"/>
        <dbReference type="EC" id="4.2.1.51"/>
    </reaction>
</comment>
<dbReference type="EMBL" id="QOPD01000005">
    <property type="protein sequence ID" value="RCL38095.1"/>
    <property type="molecule type" value="Genomic_DNA"/>
</dbReference>
<evidence type="ECO:0000313" key="11">
    <source>
        <dbReference type="EMBL" id="RCL38095.1"/>
    </source>
</evidence>
<dbReference type="InterPro" id="IPR045865">
    <property type="entry name" value="ACT-like_dom_sf"/>
</dbReference>
<dbReference type="SUPFAM" id="SSF55021">
    <property type="entry name" value="ACT-like"/>
    <property type="match status" value="1"/>
</dbReference>
<dbReference type="GO" id="GO:0004664">
    <property type="term" value="F:prephenate dehydratase activity"/>
    <property type="evidence" value="ECO:0007669"/>
    <property type="project" value="UniProtKB-UniRule"/>
</dbReference>
<feature type="domain" description="Prephenate dehydratase" evidence="9">
    <location>
        <begin position="3"/>
        <end position="180"/>
    </location>
</feature>
<sequence>MVKVFYLGPEGTNSNLAAQEIFTSEFAYVPLPSIEDIFQKVALSHSYYGVIPFENSYQGVINSSLNCLIDYDLKIVQELNFAISHSFCSSNADITDINVLKIASHPQVLGQCNYWLSSNYPNAEKIVCTSTAEAAKMASENANIFCIANEYAIKLFKLHSHVKDIQDSSNNSTRFLVIGKMIEERSSINKTSIMVNIADTPGSLMKILHPFSDLDINMTRIETRPSRNNQYLHTFFIDFEGWYEDSKIQELINILEDISDELRIIGSYSVKS</sequence>
<keyword evidence="3 8" id="KW-0028">Amino-acid biosynthesis</keyword>
<dbReference type="NCBIfam" id="NF008865">
    <property type="entry name" value="PRK11898.1"/>
    <property type="match status" value="1"/>
</dbReference>
<dbReference type="InterPro" id="IPR001086">
    <property type="entry name" value="Preph_deHydtase"/>
</dbReference>
<dbReference type="SUPFAM" id="SSF53850">
    <property type="entry name" value="Periplasmic binding protein-like II"/>
    <property type="match status" value="1"/>
</dbReference>
<proteinExistence type="predicted"/>
<keyword evidence="5 8" id="KW-0584">Phenylalanine biosynthesis</keyword>
<comment type="caution">
    <text evidence="11">The sequence shown here is derived from an EMBL/GenBank/DDBJ whole genome shotgun (WGS) entry which is preliminary data.</text>
</comment>
<dbReference type="Proteomes" id="UP000252147">
    <property type="component" value="Unassembled WGS sequence"/>
</dbReference>